<name>A0AAD6D0B1_9EURO</name>
<keyword evidence="4 6" id="KW-1133">Transmembrane helix</keyword>
<feature type="transmembrane region" description="Helical" evidence="6">
    <location>
        <begin position="232"/>
        <end position="251"/>
    </location>
</feature>
<dbReference type="AlphaFoldDB" id="A0AAD6D0B1"/>
<dbReference type="GO" id="GO:0022857">
    <property type="term" value="F:transmembrane transporter activity"/>
    <property type="evidence" value="ECO:0007669"/>
    <property type="project" value="InterPro"/>
</dbReference>
<evidence type="ECO:0000256" key="6">
    <source>
        <dbReference type="SAM" id="Phobius"/>
    </source>
</evidence>
<feature type="transmembrane region" description="Helical" evidence="6">
    <location>
        <begin position="434"/>
        <end position="455"/>
    </location>
</feature>
<dbReference type="GO" id="GO:0016020">
    <property type="term" value="C:membrane"/>
    <property type="evidence" value="ECO:0007669"/>
    <property type="project" value="UniProtKB-SubCell"/>
</dbReference>
<protein>
    <submittedName>
        <fullName evidence="7">Oligopeptide transporter</fullName>
    </submittedName>
</protein>
<evidence type="ECO:0000256" key="5">
    <source>
        <dbReference type="ARBA" id="ARBA00023136"/>
    </source>
</evidence>
<dbReference type="Gene3D" id="1.20.1250.20">
    <property type="entry name" value="MFS general substrate transporter like domains"/>
    <property type="match status" value="1"/>
</dbReference>
<evidence type="ECO:0000256" key="4">
    <source>
        <dbReference type="ARBA" id="ARBA00022989"/>
    </source>
</evidence>
<dbReference type="EMBL" id="JAQIZZ010000003">
    <property type="protein sequence ID" value="KAJ5546574.1"/>
    <property type="molecule type" value="Genomic_DNA"/>
</dbReference>
<dbReference type="Proteomes" id="UP001220324">
    <property type="component" value="Unassembled WGS sequence"/>
</dbReference>
<feature type="transmembrane region" description="Helical" evidence="6">
    <location>
        <begin position="389"/>
        <end position="414"/>
    </location>
</feature>
<feature type="transmembrane region" description="Helical" evidence="6">
    <location>
        <begin position="501"/>
        <end position="522"/>
    </location>
</feature>
<accession>A0AAD6D0B1</accession>
<comment type="subcellular location">
    <subcellularLocation>
        <location evidence="1">Membrane</location>
        <topology evidence="1">Multi-pass membrane protein</topology>
    </subcellularLocation>
</comment>
<comment type="similarity">
    <text evidence="2">Belongs to the major facilitator superfamily. Proton-dependent oligopeptide transporter (POT/PTR) (TC 2.A.17) family.</text>
</comment>
<evidence type="ECO:0000313" key="8">
    <source>
        <dbReference type="Proteomes" id="UP001220324"/>
    </source>
</evidence>
<dbReference type="PANTHER" id="PTHR11654">
    <property type="entry name" value="OLIGOPEPTIDE TRANSPORTER-RELATED"/>
    <property type="match status" value="1"/>
</dbReference>
<evidence type="ECO:0000256" key="2">
    <source>
        <dbReference type="ARBA" id="ARBA00005982"/>
    </source>
</evidence>
<feature type="transmembrane region" description="Helical" evidence="6">
    <location>
        <begin position="147"/>
        <end position="171"/>
    </location>
</feature>
<keyword evidence="3 6" id="KW-0812">Transmembrane</keyword>
<reference evidence="7 8" key="1">
    <citation type="journal article" date="2023" name="IMA Fungus">
        <title>Comparative genomic study of the Penicillium genus elucidates a diverse pangenome and 15 lateral gene transfer events.</title>
        <authorList>
            <person name="Petersen C."/>
            <person name="Sorensen T."/>
            <person name="Nielsen M.R."/>
            <person name="Sondergaard T.E."/>
            <person name="Sorensen J.L."/>
            <person name="Fitzpatrick D.A."/>
            <person name="Frisvad J.C."/>
            <person name="Nielsen K.L."/>
        </authorList>
    </citation>
    <scope>NUCLEOTIDE SEQUENCE [LARGE SCALE GENOMIC DNA]</scope>
    <source>
        <strain evidence="7 8">IBT 35679</strain>
    </source>
</reference>
<dbReference type="InterPro" id="IPR036259">
    <property type="entry name" value="MFS_trans_sf"/>
</dbReference>
<gene>
    <name evidence="7" type="ORF">N7494_004159</name>
</gene>
<dbReference type="InterPro" id="IPR000109">
    <property type="entry name" value="POT_fam"/>
</dbReference>
<dbReference type="SUPFAM" id="SSF103473">
    <property type="entry name" value="MFS general substrate transporter"/>
    <property type="match status" value="1"/>
</dbReference>
<keyword evidence="5 6" id="KW-0472">Membrane</keyword>
<evidence type="ECO:0000256" key="1">
    <source>
        <dbReference type="ARBA" id="ARBA00004141"/>
    </source>
</evidence>
<evidence type="ECO:0000313" key="7">
    <source>
        <dbReference type="EMBL" id="KAJ5546574.1"/>
    </source>
</evidence>
<feature type="transmembrane region" description="Helical" evidence="6">
    <location>
        <begin position="116"/>
        <end position="135"/>
    </location>
</feature>
<dbReference type="Pfam" id="PF00854">
    <property type="entry name" value="PTR2"/>
    <property type="match status" value="1"/>
</dbReference>
<comment type="caution">
    <text evidence="7">The sequence shown here is derived from an EMBL/GenBank/DDBJ whole genome shotgun (WGS) entry which is preliminary data.</text>
</comment>
<organism evidence="7 8">
    <name type="scientific">Penicillium frequentans</name>
    <dbReference type="NCBI Taxonomy" id="3151616"/>
    <lineage>
        <taxon>Eukaryota</taxon>
        <taxon>Fungi</taxon>
        <taxon>Dikarya</taxon>
        <taxon>Ascomycota</taxon>
        <taxon>Pezizomycotina</taxon>
        <taxon>Eurotiomycetes</taxon>
        <taxon>Eurotiomycetidae</taxon>
        <taxon>Eurotiales</taxon>
        <taxon>Aspergillaceae</taxon>
        <taxon>Penicillium</taxon>
    </lineage>
</organism>
<sequence length="528" mass="57827">MKPESKKQPVMGESHEQLREATLQEVQNLPNVADKLPARVWLACLIAGAERFSFYGVQAMIQNSIQYGPNDNIKGIIGLGQATATRINYTFTTIVYLLPMFTGVVADGWWGKYRMIKWATAVYLAGLAVMLLTTIPPAIKAGAAPAGYITGLVLIAIGLGGCQSTIVPFIADQYEEFSPRIKVTTKGQQVVITRDKTLTYIYSLYFCYSRMVNVGSLSSIATTLLEEKVGFWAAYIVTFACMLFSVILLHIGDTAFVQVPPSGTMLPIVFKLVGCSIKNGFNLKASSPAYQRAVHNRTVPWTEEFHTGICSGFKAIKVCCAWPALWLCIFQASANGISQAAQMETMGIPNDAMKTSNAMALVILGIAVEKWLYPALENRKIQSKPMARITVGLTFMTLGIAYGTVVQVMIYHAGPCYQYPTECDASENGIPNHVNVLVTVPMYVLIALGEIFAFITGNEYAYRQAPKDMKSVMQSIYALMTAIGSILGIALSALSQNPLLIVSWGTVTGIMFVVTCLFWVIFHKYDSN</sequence>
<feature type="transmembrane region" description="Helical" evidence="6">
    <location>
        <begin position="89"/>
        <end position="110"/>
    </location>
</feature>
<evidence type="ECO:0000256" key="3">
    <source>
        <dbReference type="ARBA" id="ARBA00022692"/>
    </source>
</evidence>
<feature type="transmembrane region" description="Helical" evidence="6">
    <location>
        <begin position="476"/>
        <end position="495"/>
    </location>
</feature>
<proteinExistence type="inferred from homology"/>
<keyword evidence="8" id="KW-1185">Reference proteome</keyword>